<feature type="domain" description="Putative regulatory protein FmdB zinc ribbon" evidence="2">
    <location>
        <begin position="1"/>
        <end position="42"/>
    </location>
</feature>
<dbReference type="Proteomes" id="UP000185151">
    <property type="component" value="Unassembled WGS sequence"/>
</dbReference>
<name>A0A1N6L439_9BURK</name>
<keyword evidence="4" id="KW-1185">Reference proteome</keyword>
<dbReference type="InterPro" id="IPR013429">
    <property type="entry name" value="Regulatory_FmdB_Zinc_ribbon"/>
</dbReference>
<dbReference type="NCBIfam" id="TIGR02605">
    <property type="entry name" value="CxxC_CxxC_SSSS"/>
    <property type="match status" value="1"/>
</dbReference>
<evidence type="ECO:0000313" key="3">
    <source>
        <dbReference type="EMBL" id="SIO63552.1"/>
    </source>
</evidence>
<evidence type="ECO:0000259" key="2">
    <source>
        <dbReference type="SMART" id="SM00834"/>
    </source>
</evidence>
<organism evidence="3 4">
    <name type="scientific">Paraburkholderia phenazinium</name>
    <dbReference type="NCBI Taxonomy" id="60549"/>
    <lineage>
        <taxon>Bacteria</taxon>
        <taxon>Pseudomonadati</taxon>
        <taxon>Pseudomonadota</taxon>
        <taxon>Betaproteobacteria</taxon>
        <taxon>Burkholderiales</taxon>
        <taxon>Burkholderiaceae</taxon>
        <taxon>Paraburkholderia</taxon>
    </lineage>
</organism>
<dbReference type="AlphaFoldDB" id="A0A1N6L439"/>
<proteinExistence type="predicted"/>
<feature type="compositionally biased region" description="Low complexity" evidence="1">
    <location>
        <begin position="64"/>
        <end position="121"/>
    </location>
</feature>
<dbReference type="PANTHER" id="PTHR34404">
    <property type="entry name" value="REGULATORY PROTEIN, FMDB FAMILY"/>
    <property type="match status" value="1"/>
</dbReference>
<evidence type="ECO:0000313" key="4">
    <source>
        <dbReference type="Proteomes" id="UP000185151"/>
    </source>
</evidence>
<feature type="region of interest" description="Disordered" evidence="1">
    <location>
        <begin position="63"/>
        <end position="121"/>
    </location>
</feature>
<evidence type="ECO:0000256" key="1">
    <source>
        <dbReference type="SAM" id="MobiDB-lite"/>
    </source>
</evidence>
<dbReference type="EMBL" id="FSRU01000002">
    <property type="protein sequence ID" value="SIO63552.1"/>
    <property type="molecule type" value="Genomic_DNA"/>
</dbReference>
<dbReference type="Pfam" id="PF09723">
    <property type="entry name" value="Zn_ribbon_8"/>
    <property type="match status" value="1"/>
</dbReference>
<protein>
    <submittedName>
        <fullName evidence="3">Putative regulatory protein, FmdB family</fullName>
    </submittedName>
</protein>
<dbReference type="SMART" id="SM00834">
    <property type="entry name" value="CxxC_CXXC_SSSS"/>
    <property type="match status" value="1"/>
</dbReference>
<reference evidence="3 4" key="1">
    <citation type="submission" date="2016-11" db="EMBL/GenBank/DDBJ databases">
        <authorList>
            <person name="Jaros S."/>
            <person name="Januszkiewicz K."/>
            <person name="Wedrychowicz H."/>
        </authorList>
    </citation>
    <scope>NUCLEOTIDE SEQUENCE [LARGE SCALE GENOMIC DNA]</scope>
    <source>
        <strain evidence="3 4">GAS95</strain>
    </source>
</reference>
<dbReference type="OrthoDB" id="9813321at2"/>
<gene>
    <name evidence="3" type="ORF">SAMN05444165_5885</name>
</gene>
<accession>A0A1N6L439</accession>
<sequence>MPIYAYRCESCGFGKDVLRKMSDAPLTHCPECGKDTFRKQVTAAGFQLKGSGWYVTDFRGGNSAKSAAAPSGGAEAAPAKTEGGNAAPAASEGATTSSTSAAAAPAAPAAAPAASSGSGNA</sequence>
<dbReference type="RefSeq" id="WP_074300792.1">
    <property type="nucleotide sequence ID" value="NZ_FSRU01000002.1"/>
</dbReference>
<dbReference type="PANTHER" id="PTHR34404:SF2">
    <property type="entry name" value="CONSERVED SERINE RICH PROTEIN"/>
    <property type="match status" value="1"/>
</dbReference>